<proteinExistence type="predicted"/>
<evidence type="ECO:0000259" key="7">
    <source>
        <dbReference type="PROSITE" id="PS50053"/>
    </source>
</evidence>
<dbReference type="KEGG" id="emc:129338386"/>
<dbReference type="PROSITE" id="PS50053">
    <property type="entry name" value="UBIQUITIN_2"/>
    <property type="match status" value="1"/>
</dbReference>
<evidence type="ECO:0000256" key="4">
    <source>
        <dbReference type="ARBA" id="ARBA00023136"/>
    </source>
</evidence>
<dbReference type="GO" id="GO:0016020">
    <property type="term" value="C:membrane"/>
    <property type="evidence" value="ECO:0007669"/>
    <property type="project" value="UniProtKB-SubCell"/>
</dbReference>
<evidence type="ECO:0000256" key="1">
    <source>
        <dbReference type="ARBA" id="ARBA00004141"/>
    </source>
</evidence>
<evidence type="ECO:0000313" key="11">
    <source>
        <dbReference type="RefSeq" id="XP_054848546.1"/>
    </source>
</evidence>
<dbReference type="Pfam" id="PF00240">
    <property type="entry name" value="ubiquitin"/>
    <property type="match status" value="1"/>
</dbReference>
<dbReference type="SMART" id="SM00213">
    <property type="entry name" value="UBQ"/>
    <property type="match status" value="1"/>
</dbReference>
<accession>A0AA97K4T4</accession>
<organism evidence="8 11">
    <name type="scientific">Eublepharis macularius</name>
    <name type="common">Leopard gecko</name>
    <name type="synonym">Cyrtodactylus macularius</name>
    <dbReference type="NCBI Taxonomy" id="481883"/>
    <lineage>
        <taxon>Eukaryota</taxon>
        <taxon>Metazoa</taxon>
        <taxon>Chordata</taxon>
        <taxon>Craniata</taxon>
        <taxon>Vertebrata</taxon>
        <taxon>Euteleostomi</taxon>
        <taxon>Lepidosauria</taxon>
        <taxon>Squamata</taxon>
        <taxon>Bifurcata</taxon>
        <taxon>Gekkota</taxon>
        <taxon>Eublepharidae</taxon>
        <taxon>Eublepharinae</taxon>
        <taxon>Eublepharis</taxon>
    </lineage>
</organism>
<name>A0AA97K4T4_EUBMA</name>
<keyword evidence="3 6" id="KW-1133">Transmembrane helix</keyword>
<evidence type="ECO:0000313" key="8">
    <source>
        <dbReference type="Proteomes" id="UP001190640"/>
    </source>
</evidence>
<evidence type="ECO:0000256" key="2">
    <source>
        <dbReference type="ARBA" id="ARBA00022692"/>
    </source>
</evidence>
<protein>
    <submittedName>
        <fullName evidence="9 10">Transmembrane and ubiquitin-like domain-containing protein 2</fullName>
    </submittedName>
</protein>
<feature type="domain" description="Ubiquitin-like" evidence="7">
    <location>
        <begin position="157"/>
        <end position="228"/>
    </location>
</feature>
<dbReference type="PANTHER" id="PTHR14557:SF4">
    <property type="entry name" value="TRANSMEMBRANE AND UBIQUITIN-LIKE DOMAIN-CONTAINING PROTEIN 2"/>
    <property type="match status" value="1"/>
</dbReference>
<keyword evidence="8" id="KW-1185">Reference proteome</keyword>
<sequence>MEPPEMTIIEGVGDEVTVVAGMIVLIMALVLSWLSTYVADSGNPLLGTVVAAGDSSVIHLSPIEHYVGNSVASEHSEPQGATEGAEEKAEEGPAPDSGPAVEQGDNSNGSDATLDRLLDIQGLPQRTFSSMAVSPEHQGSPHTAPVTEESGPNPGFIKVRLKFLNDTEEVATVRPEDTVGILKSKYFPGQENQMKFIYQGQLLQDQARTLRSLNILDNCVIHCHLSQTTVSAVPDTMVAPSEAGGIALNMGNLMIPVFVVMLAVIWYFRLNYRQLFTAPATISLVGVTVFFSFLVFGMYGR</sequence>
<dbReference type="AlphaFoldDB" id="A0AA97K4T4"/>
<reference evidence="9 10" key="1">
    <citation type="submission" date="2025-04" db="UniProtKB">
        <authorList>
            <consortium name="RefSeq"/>
        </authorList>
    </citation>
    <scope>IDENTIFICATION</scope>
    <source>
        <tissue evidence="9 10">Blood</tissue>
    </source>
</reference>
<evidence type="ECO:0000313" key="10">
    <source>
        <dbReference type="RefSeq" id="XP_054848545.1"/>
    </source>
</evidence>
<dbReference type="GO" id="GO:0036503">
    <property type="term" value="P:ERAD pathway"/>
    <property type="evidence" value="ECO:0007669"/>
    <property type="project" value="InterPro"/>
</dbReference>
<dbReference type="InterPro" id="IPR000626">
    <property type="entry name" value="Ubiquitin-like_dom"/>
</dbReference>
<dbReference type="PANTHER" id="PTHR14557">
    <property type="entry name" value="PROTEIN C7ORF21"/>
    <property type="match status" value="1"/>
</dbReference>
<feature type="transmembrane region" description="Helical" evidence="6">
    <location>
        <begin position="246"/>
        <end position="268"/>
    </location>
</feature>
<feature type="transmembrane region" description="Helical" evidence="6">
    <location>
        <begin position="16"/>
        <end position="34"/>
    </location>
</feature>
<dbReference type="CTD" id="79089"/>
<feature type="region of interest" description="Disordered" evidence="5">
    <location>
        <begin position="132"/>
        <end position="152"/>
    </location>
</feature>
<keyword evidence="4 6" id="KW-0472">Membrane</keyword>
<dbReference type="Proteomes" id="UP001190640">
    <property type="component" value="Chromosome 12"/>
</dbReference>
<evidence type="ECO:0000256" key="3">
    <source>
        <dbReference type="ARBA" id="ARBA00022989"/>
    </source>
</evidence>
<feature type="transmembrane region" description="Helical" evidence="6">
    <location>
        <begin position="280"/>
        <end position="299"/>
    </location>
</feature>
<dbReference type="RefSeq" id="XP_054848546.1">
    <property type="nucleotide sequence ID" value="XM_054992571.1"/>
</dbReference>
<evidence type="ECO:0000256" key="5">
    <source>
        <dbReference type="SAM" id="MobiDB-lite"/>
    </source>
</evidence>
<dbReference type="RefSeq" id="XP_054848545.1">
    <property type="nucleotide sequence ID" value="XM_054992570.1"/>
</dbReference>
<dbReference type="InterPro" id="IPR029071">
    <property type="entry name" value="Ubiquitin-like_domsf"/>
</dbReference>
<dbReference type="RefSeq" id="XP_054848544.1">
    <property type="nucleotide sequence ID" value="XM_054992569.1"/>
</dbReference>
<dbReference type="Gene3D" id="3.10.20.90">
    <property type="entry name" value="Phosphatidylinositol 3-kinase Catalytic Subunit, Chain A, domain 1"/>
    <property type="match status" value="1"/>
</dbReference>
<dbReference type="GeneID" id="129338386"/>
<keyword evidence="2 6" id="KW-0812">Transmembrane</keyword>
<evidence type="ECO:0000313" key="9">
    <source>
        <dbReference type="RefSeq" id="XP_054848544.1"/>
    </source>
</evidence>
<comment type="subcellular location">
    <subcellularLocation>
        <location evidence="1">Membrane</location>
        <topology evidence="1">Multi-pass membrane protein</topology>
    </subcellularLocation>
</comment>
<dbReference type="SUPFAM" id="SSF54236">
    <property type="entry name" value="Ubiquitin-like"/>
    <property type="match status" value="1"/>
</dbReference>
<feature type="region of interest" description="Disordered" evidence="5">
    <location>
        <begin position="71"/>
        <end position="113"/>
    </location>
</feature>
<gene>
    <name evidence="9 10 11" type="primary">TMUB2</name>
</gene>
<dbReference type="InterPro" id="IPR040352">
    <property type="entry name" value="TMUB1/2"/>
</dbReference>
<dbReference type="CDD" id="cd17132">
    <property type="entry name" value="Ubl_TMUB2"/>
    <property type="match status" value="1"/>
</dbReference>
<evidence type="ECO:0000256" key="6">
    <source>
        <dbReference type="SAM" id="Phobius"/>
    </source>
</evidence>